<evidence type="ECO:0000259" key="15">
    <source>
        <dbReference type="Pfam" id="PF00278"/>
    </source>
</evidence>
<comment type="subunit">
    <text evidence="12">Homodimer.</text>
</comment>
<evidence type="ECO:0000256" key="10">
    <source>
        <dbReference type="ARBA" id="ARBA00066427"/>
    </source>
</evidence>
<dbReference type="InterPro" id="IPR022653">
    <property type="entry name" value="De-COase2_pyr-phos_BS"/>
</dbReference>
<dbReference type="PRINTS" id="PR01179">
    <property type="entry name" value="ODADCRBXLASE"/>
</dbReference>
<evidence type="ECO:0000256" key="3">
    <source>
        <dbReference type="ARBA" id="ARBA00022793"/>
    </source>
</evidence>
<dbReference type="PANTHER" id="PTHR43727">
    <property type="entry name" value="DIAMINOPIMELATE DECARBOXYLASE"/>
    <property type="match status" value="1"/>
</dbReference>
<dbReference type="InterPro" id="IPR002986">
    <property type="entry name" value="DAP_deCOOHase_LysA"/>
</dbReference>
<evidence type="ECO:0000313" key="19">
    <source>
        <dbReference type="Proteomes" id="UP000521676"/>
    </source>
</evidence>
<dbReference type="GO" id="GO:0009089">
    <property type="term" value="P:lysine biosynthetic process via diaminopimelate"/>
    <property type="evidence" value="ECO:0007669"/>
    <property type="project" value="UniProtKB-UniRule"/>
</dbReference>
<feature type="domain" description="Orn/DAP/Arg decarboxylase 2 C-terminal" evidence="15">
    <location>
        <begin position="34"/>
        <end position="382"/>
    </location>
</feature>
<feature type="active site" description="Proton donor" evidence="13">
    <location>
        <position position="355"/>
    </location>
</feature>
<dbReference type="InterPro" id="IPR022643">
    <property type="entry name" value="De-COase2_C"/>
</dbReference>
<feature type="binding site" evidence="12">
    <location>
        <position position="324"/>
    </location>
    <ligand>
        <name>substrate</name>
    </ligand>
</feature>
<dbReference type="FunFam" id="3.20.20.10:FF:000003">
    <property type="entry name" value="Diaminopimelate decarboxylase"/>
    <property type="match status" value="1"/>
</dbReference>
<organism evidence="17 19">
    <name type="scientific">Candidatus Chlorohelix allophototropha</name>
    <dbReference type="NCBI Taxonomy" id="3003348"/>
    <lineage>
        <taxon>Bacteria</taxon>
        <taxon>Bacillati</taxon>
        <taxon>Chloroflexota</taxon>
        <taxon>Chloroflexia</taxon>
        <taxon>Candidatus Chloroheliales</taxon>
        <taxon>Candidatus Chloroheliaceae</taxon>
        <taxon>Candidatus Chlorohelix</taxon>
    </lineage>
</organism>
<dbReference type="SUPFAM" id="SSF51419">
    <property type="entry name" value="PLP-binding barrel"/>
    <property type="match status" value="1"/>
</dbReference>
<dbReference type="PANTHER" id="PTHR43727:SF2">
    <property type="entry name" value="GROUP IV DECARBOXYLASE"/>
    <property type="match status" value="1"/>
</dbReference>
<keyword evidence="6 12" id="KW-0456">Lyase</keyword>
<dbReference type="Proteomes" id="UP000521676">
    <property type="component" value="Unassembled WGS sequence"/>
</dbReference>
<comment type="catalytic activity">
    <reaction evidence="7 12 14">
        <text>meso-2,6-diaminopimelate + H(+) = L-lysine + CO2</text>
        <dbReference type="Rhea" id="RHEA:15101"/>
        <dbReference type="ChEBI" id="CHEBI:15378"/>
        <dbReference type="ChEBI" id="CHEBI:16526"/>
        <dbReference type="ChEBI" id="CHEBI:32551"/>
        <dbReference type="ChEBI" id="CHEBI:57791"/>
        <dbReference type="EC" id="4.1.1.20"/>
    </reaction>
</comment>
<dbReference type="CDD" id="cd06828">
    <property type="entry name" value="PLPDE_III_DapDC"/>
    <property type="match status" value="1"/>
</dbReference>
<dbReference type="NCBIfam" id="TIGR01048">
    <property type="entry name" value="lysA"/>
    <property type="match status" value="1"/>
</dbReference>
<feature type="domain" description="Orn/DAP/Arg decarboxylase 2 N-terminal" evidence="16">
    <location>
        <begin position="41"/>
        <end position="292"/>
    </location>
</feature>
<keyword evidence="5 12" id="KW-0457">Lysine biosynthesis</keyword>
<dbReference type="Gene3D" id="3.20.20.10">
    <property type="entry name" value="Alanine racemase"/>
    <property type="match status" value="1"/>
</dbReference>
<evidence type="ECO:0000256" key="8">
    <source>
        <dbReference type="ARBA" id="ARBA00060643"/>
    </source>
</evidence>
<evidence type="ECO:0000256" key="13">
    <source>
        <dbReference type="PIRSR" id="PIRSR600183-50"/>
    </source>
</evidence>
<evidence type="ECO:0000313" key="18">
    <source>
        <dbReference type="EMBL" id="WJW67462.1"/>
    </source>
</evidence>
<dbReference type="SUPFAM" id="SSF50621">
    <property type="entry name" value="Alanine racemase C-terminal domain-like"/>
    <property type="match status" value="1"/>
</dbReference>
<name>A0A8T7M0V7_9CHLR</name>
<evidence type="ECO:0000256" key="4">
    <source>
        <dbReference type="ARBA" id="ARBA00022898"/>
    </source>
</evidence>
<dbReference type="GO" id="GO:0008836">
    <property type="term" value="F:diaminopimelate decarboxylase activity"/>
    <property type="evidence" value="ECO:0007669"/>
    <property type="project" value="UniProtKB-UniRule"/>
</dbReference>
<feature type="binding site" evidence="12">
    <location>
        <position position="384"/>
    </location>
    <ligand>
        <name>substrate</name>
    </ligand>
</feature>
<dbReference type="Pfam" id="PF00278">
    <property type="entry name" value="Orn_DAP_Arg_deC"/>
    <property type="match status" value="1"/>
</dbReference>
<dbReference type="InterPro" id="IPR000183">
    <property type="entry name" value="Orn/DAP/Arg_de-COase"/>
</dbReference>
<evidence type="ECO:0000256" key="7">
    <source>
        <dbReference type="ARBA" id="ARBA00050464"/>
    </source>
</evidence>
<protein>
    <recommendedName>
        <fullName evidence="11 12">Diaminopimelate decarboxylase</fullName>
        <shortName evidence="12">DAP decarboxylase</shortName>
        <shortName evidence="12">DAPDC</shortName>
        <ecNumber evidence="10 12">4.1.1.20</ecNumber>
    </recommendedName>
</protein>
<sequence length="425" mass="46768">MPINLPNKFEYRDNHLFIDNIELGEIANKVGTPCYVYSASAICERYRQYTRAFLIAGLEAEIFYAVKACSNLEIIRLLANEGAGADVVSGGELLRAMKAGVPAHKIVFAGVGKTAKEIELGLKSGIRAFNVESEPELRLIERLAKQLSLHARISLRLNPGVDPHTHAYITTGQRGNKFGISYEQALELARYATNSPYLWLVGVQCHIGSQLHELEPISEAANRLAELAQTVERQNNCALEYLDIGGGLGVAYRLAEEQAASPEALAQLVATTLARYGRNWKILAEPGRWLVAEAGTLLTEVLFLKSDTETTFAIVDAAMNDLIRPSLYQAYHEIVPLVEPLNSDLINYDVVGPVCESGDFLAQNRALPLLEEGMKLAILSAGAYGFSMSSNYNSRPRAAEILVEGDNWRSIRARETFEDLIRAEG</sequence>
<comment type="cofactor">
    <cofactor evidence="1 12 13 14">
        <name>pyridoxal 5'-phosphate</name>
        <dbReference type="ChEBI" id="CHEBI:597326"/>
    </cofactor>
</comment>
<feature type="binding site" evidence="12">
    <location>
        <position position="384"/>
    </location>
    <ligand>
        <name>pyridoxal 5'-phosphate</name>
        <dbReference type="ChEBI" id="CHEBI:597326"/>
    </ligand>
</feature>
<dbReference type="GO" id="GO:0030170">
    <property type="term" value="F:pyridoxal phosphate binding"/>
    <property type="evidence" value="ECO:0007669"/>
    <property type="project" value="UniProtKB-UniRule"/>
</dbReference>
<comment type="function">
    <text evidence="12">Specifically catalyzes the decarboxylation of meso-diaminopimelate (meso-DAP) to L-lysine.</text>
</comment>
<dbReference type="InterPro" id="IPR022644">
    <property type="entry name" value="De-COase2_N"/>
</dbReference>
<keyword evidence="4 12" id="KW-0663">Pyridoxal phosphate</keyword>
<dbReference type="EC" id="4.1.1.20" evidence="10 12"/>
<dbReference type="EMBL" id="CP128399">
    <property type="protein sequence ID" value="WJW67462.1"/>
    <property type="molecule type" value="Genomic_DNA"/>
</dbReference>
<dbReference type="FunFam" id="2.40.37.10:FF:000003">
    <property type="entry name" value="Diaminopimelate decarboxylase"/>
    <property type="match status" value="1"/>
</dbReference>
<feature type="modified residue" description="N6-(pyridoxal phosphate)lysine" evidence="12 13">
    <location>
        <position position="67"/>
    </location>
</feature>
<evidence type="ECO:0000259" key="16">
    <source>
        <dbReference type="Pfam" id="PF02784"/>
    </source>
</evidence>
<evidence type="ECO:0000313" key="20">
    <source>
        <dbReference type="Proteomes" id="UP001431572"/>
    </source>
</evidence>
<evidence type="ECO:0000256" key="1">
    <source>
        <dbReference type="ARBA" id="ARBA00001933"/>
    </source>
</evidence>
<dbReference type="PRINTS" id="PR01181">
    <property type="entry name" value="DAPDCRBXLASE"/>
</dbReference>
<dbReference type="EMBL" id="JACATZ010000001">
    <property type="protein sequence ID" value="NWJ45589.1"/>
    <property type="molecule type" value="Genomic_DNA"/>
</dbReference>
<evidence type="ECO:0000256" key="6">
    <source>
        <dbReference type="ARBA" id="ARBA00023239"/>
    </source>
</evidence>
<dbReference type="InterPro" id="IPR009006">
    <property type="entry name" value="Ala_racemase/Decarboxylase_C"/>
</dbReference>
<reference evidence="18" key="2">
    <citation type="journal article" date="2024" name="Nature">
        <title>Anoxygenic phototroph of the Chloroflexota uses a type I reaction centre.</title>
        <authorList>
            <person name="Tsuji J.M."/>
            <person name="Shaw N.A."/>
            <person name="Nagashima S."/>
            <person name="Venkiteswaran J.J."/>
            <person name="Schiff S.L."/>
            <person name="Watanabe T."/>
            <person name="Fukui M."/>
            <person name="Hanada S."/>
            <person name="Tank M."/>
            <person name="Neufeld J.D."/>
        </authorList>
    </citation>
    <scope>NUCLEOTIDE SEQUENCE</scope>
    <source>
        <strain evidence="18">L227-S17</strain>
    </source>
</reference>
<dbReference type="InterPro" id="IPR029066">
    <property type="entry name" value="PLP-binding_barrel"/>
</dbReference>
<feature type="binding site" evidence="12">
    <location>
        <position position="247"/>
    </location>
    <ligand>
        <name>pyridoxal 5'-phosphate</name>
        <dbReference type="ChEBI" id="CHEBI:597326"/>
    </ligand>
</feature>
<evidence type="ECO:0000256" key="5">
    <source>
        <dbReference type="ARBA" id="ARBA00023154"/>
    </source>
</evidence>
<dbReference type="PROSITE" id="PS00878">
    <property type="entry name" value="ODR_DC_2_1"/>
    <property type="match status" value="1"/>
</dbReference>
<evidence type="ECO:0000256" key="14">
    <source>
        <dbReference type="RuleBase" id="RU003738"/>
    </source>
</evidence>
<evidence type="ECO:0000256" key="11">
    <source>
        <dbReference type="ARBA" id="ARBA00074972"/>
    </source>
</evidence>
<evidence type="ECO:0000256" key="12">
    <source>
        <dbReference type="HAMAP-Rule" id="MF_02120"/>
    </source>
</evidence>
<feature type="binding site" evidence="12">
    <location>
        <position position="328"/>
    </location>
    <ligand>
        <name>substrate</name>
    </ligand>
</feature>
<evidence type="ECO:0000256" key="2">
    <source>
        <dbReference type="ARBA" id="ARBA00022605"/>
    </source>
</evidence>
<feature type="binding site" evidence="12">
    <location>
        <position position="288"/>
    </location>
    <ligand>
        <name>substrate</name>
    </ligand>
</feature>
<dbReference type="Gene3D" id="2.40.37.10">
    <property type="entry name" value="Lyase, Ornithine Decarboxylase, Chain A, domain 1"/>
    <property type="match status" value="1"/>
</dbReference>
<keyword evidence="3 12" id="KW-0210">Decarboxylase</keyword>
<dbReference type="AlphaFoldDB" id="A0A8T7M0V7"/>
<feature type="binding site" evidence="12">
    <location>
        <begin position="285"/>
        <end position="288"/>
    </location>
    <ligand>
        <name>pyridoxal 5'-phosphate</name>
        <dbReference type="ChEBI" id="CHEBI:597326"/>
    </ligand>
</feature>
<dbReference type="Pfam" id="PF02784">
    <property type="entry name" value="Orn_Arg_deC_N"/>
    <property type="match status" value="1"/>
</dbReference>
<proteinExistence type="inferred from homology"/>
<dbReference type="HAMAP" id="MF_02120">
    <property type="entry name" value="LysA"/>
    <property type="match status" value="1"/>
</dbReference>
<keyword evidence="20" id="KW-1185">Reference proteome</keyword>
<reference evidence="17 19" key="1">
    <citation type="submission" date="2020-06" db="EMBL/GenBank/DDBJ databases">
        <title>Anoxygenic phototrophic Chloroflexota member uses a Type I reaction center.</title>
        <authorList>
            <person name="Tsuji J.M."/>
            <person name="Shaw N.A."/>
            <person name="Nagashima S."/>
            <person name="Venkiteswaran J."/>
            <person name="Schiff S.L."/>
            <person name="Hanada S."/>
            <person name="Tank M."/>
            <person name="Neufeld J.D."/>
        </authorList>
    </citation>
    <scope>NUCLEOTIDE SEQUENCE [LARGE SCALE GENOMIC DNA]</scope>
    <source>
        <strain evidence="17">L227-S17</strain>
    </source>
</reference>
<evidence type="ECO:0000256" key="9">
    <source>
        <dbReference type="ARBA" id="ARBA00060983"/>
    </source>
</evidence>
<dbReference type="Proteomes" id="UP001431572">
    <property type="component" value="Chromosome 1"/>
</dbReference>
<comment type="pathway">
    <text evidence="8 12 14">Amino-acid biosynthesis; L-lysine biosynthesis via DAP pathway; L-lysine from DL-2,6-diaminopimelate: step 1/1.</text>
</comment>
<feature type="binding site" evidence="12">
    <location>
        <position position="356"/>
    </location>
    <ligand>
        <name>substrate</name>
    </ligand>
</feature>
<gene>
    <name evidence="12 17" type="primary">lysA</name>
    <name evidence="17" type="ORF">HXX08_06900</name>
    <name evidence="18" type="ORF">OZ401_000728</name>
</gene>
<evidence type="ECO:0000313" key="17">
    <source>
        <dbReference type="EMBL" id="NWJ45589.1"/>
    </source>
</evidence>
<keyword evidence="2 12" id="KW-0028">Amino-acid biosynthesis</keyword>
<accession>A0A8T7M0V7</accession>
<comment type="similarity">
    <text evidence="9 12">Belongs to the Orn/Lys/Arg decarboxylase class-II family. LysA subfamily.</text>
</comment>
<dbReference type="RefSeq" id="WP_341469355.1">
    <property type="nucleotide sequence ID" value="NZ_CP128399.1"/>
</dbReference>